<protein>
    <submittedName>
        <fullName evidence="1">Uncharacterized protein</fullName>
    </submittedName>
</protein>
<dbReference type="AlphaFoldDB" id="A0A285LVP3"/>
<evidence type="ECO:0000313" key="2">
    <source>
        <dbReference type="Proteomes" id="UP000219565"/>
    </source>
</evidence>
<reference evidence="1 2" key="1">
    <citation type="submission" date="2017-09" db="EMBL/GenBank/DDBJ databases">
        <authorList>
            <person name="Ehlers B."/>
            <person name="Leendertz F.H."/>
        </authorList>
    </citation>
    <scope>NUCLEOTIDE SEQUENCE [LARGE SCALE GENOMIC DNA]</scope>
    <source>
        <strain evidence="1 2">DSM 45537</strain>
    </source>
</reference>
<gene>
    <name evidence="1" type="ORF">SAMN04244553_4676</name>
</gene>
<dbReference type="Proteomes" id="UP000219565">
    <property type="component" value="Unassembled WGS sequence"/>
</dbReference>
<dbReference type="EMBL" id="OBEG01000004">
    <property type="protein sequence ID" value="SNY87726.1"/>
    <property type="molecule type" value="Genomic_DNA"/>
</dbReference>
<sequence>MRRSVAFRLRDVPDFGSGRVMKSASAASGCHACKRSAAREFIAAPNSWLRGVDRCALFSAAPW</sequence>
<accession>A0A285LVP3</accession>
<evidence type="ECO:0000313" key="1">
    <source>
        <dbReference type="EMBL" id="SNY87726.1"/>
    </source>
</evidence>
<proteinExistence type="predicted"/>
<keyword evidence="2" id="KW-1185">Reference proteome</keyword>
<name>A0A285LVP3_9NOCA</name>
<organism evidence="1 2">
    <name type="scientific">Nocardia amikacinitolerans</name>
    <dbReference type="NCBI Taxonomy" id="756689"/>
    <lineage>
        <taxon>Bacteria</taxon>
        <taxon>Bacillati</taxon>
        <taxon>Actinomycetota</taxon>
        <taxon>Actinomycetes</taxon>
        <taxon>Mycobacteriales</taxon>
        <taxon>Nocardiaceae</taxon>
        <taxon>Nocardia</taxon>
    </lineage>
</organism>